<dbReference type="AlphaFoldDB" id="A0A1S1QUU5"/>
<accession>A0A1S1QUU5</accession>
<protein>
    <submittedName>
        <fullName evidence="1">Uncharacterized protein</fullName>
    </submittedName>
</protein>
<dbReference type="OrthoDB" id="3872345at2"/>
<evidence type="ECO:0000313" key="2">
    <source>
        <dbReference type="Proteomes" id="UP000179627"/>
    </source>
</evidence>
<name>A0A1S1QUU5_9ACTN</name>
<keyword evidence="2" id="KW-1185">Reference proteome</keyword>
<organism evidence="1 2">
    <name type="scientific">Parafrankia colletiae</name>
    <dbReference type="NCBI Taxonomy" id="573497"/>
    <lineage>
        <taxon>Bacteria</taxon>
        <taxon>Bacillati</taxon>
        <taxon>Actinomycetota</taxon>
        <taxon>Actinomycetes</taxon>
        <taxon>Frankiales</taxon>
        <taxon>Frankiaceae</taxon>
        <taxon>Parafrankia</taxon>
    </lineage>
</organism>
<dbReference type="Proteomes" id="UP000179627">
    <property type="component" value="Unassembled WGS sequence"/>
</dbReference>
<comment type="caution">
    <text evidence="1">The sequence shown here is derived from an EMBL/GenBank/DDBJ whole genome shotgun (WGS) entry which is preliminary data.</text>
</comment>
<reference evidence="2" key="1">
    <citation type="submission" date="2016-07" db="EMBL/GenBank/DDBJ databases">
        <title>Sequence Frankia sp. strain CcI1.17.</title>
        <authorList>
            <person name="Ghodhbane-Gtari F."/>
            <person name="Swanson E."/>
            <person name="Gueddou A."/>
            <person name="Morris K."/>
            <person name="Hezbri K."/>
            <person name="Ktari A."/>
            <person name="Nouioui I."/>
            <person name="Abebe-Akele F."/>
            <person name="Simpson S."/>
            <person name="Thomas K."/>
            <person name="Gtari M."/>
            <person name="Tisa L.S."/>
            <person name="Hurst S."/>
        </authorList>
    </citation>
    <scope>NUCLEOTIDE SEQUENCE [LARGE SCALE GENOMIC DNA]</scope>
    <source>
        <strain evidence="2">Cc1.17</strain>
    </source>
</reference>
<dbReference type="EMBL" id="MBLM01000118">
    <property type="protein sequence ID" value="OHV36184.1"/>
    <property type="molecule type" value="Genomic_DNA"/>
</dbReference>
<evidence type="ECO:0000313" key="1">
    <source>
        <dbReference type="EMBL" id="OHV36184.1"/>
    </source>
</evidence>
<sequence length="143" mass="16542">MMIDKPQVLDVESAHAEIFFRCRRCHHSWHRSFTVSRWFEDDGGFMEVYRHHGVPVLSPRSGLICVFCEGLPVDWAETPLPPLSAREEQPAAAGRVAVSPAGRTVPWPSWRTPARDEWPPRRPTFPFLLPLRPQLHPRTFHFP</sequence>
<proteinExistence type="predicted"/>
<gene>
    <name evidence="1" type="ORF">CC117_18545</name>
</gene>